<dbReference type="EMBL" id="JAZDWU010000012">
    <property type="protein sequence ID" value="KAK9984141.1"/>
    <property type="molecule type" value="Genomic_DNA"/>
</dbReference>
<reference evidence="2 3" key="1">
    <citation type="submission" date="2024-01" db="EMBL/GenBank/DDBJ databases">
        <title>A telomere-to-telomere, gap-free genome of sweet tea (Lithocarpus litseifolius).</title>
        <authorList>
            <person name="Zhou J."/>
        </authorList>
    </citation>
    <scope>NUCLEOTIDE SEQUENCE [LARGE SCALE GENOMIC DNA]</scope>
    <source>
        <strain evidence="2">Zhou-2022a</strain>
        <tissue evidence="2">Leaf</tissue>
    </source>
</reference>
<dbReference type="AlphaFoldDB" id="A0AAW2BDW3"/>
<evidence type="ECO:0000259" key="1">
    <source>
        <dbReference type="Pfam" id="PF00078"/>
    </source>
</evidence>
<dbReference type="Proteomes" id="UP001459277">
    <property type="component" value="Unassembled WGS sequence"/>
</dbReference>
<dbReference type="CDD" id="cd01650">
    <property type="entry name" value="RT_nLTR_like"/>
    <property type="match status" value="1"/>
</dbReference>
<organism evidence="2 3">
    <name type="scientific">Lithocarpus litseifolius</name>
    <dbReference type="NCBI Taxonomy" id="425828"/>
    <lineage>
        <taxon>Eukaryota</taxon>
        <taxon>Viridiplantae</taxon>
        <taxon>Streptophyta</taxon>
        <taxon>Embryophyta</taxon>
        <taxon>Tracheophyta</taxon>
        <taxon>Spermatophyta</taxon>
        <taxon>Magnoliopsida</taxon>
        <taxon>eudicotyledons</taxon>
        <taxon>Gunneridae</taxon>
        <taxon>Pentapetalae</taxon>
        <taxon>rosids</taxon>
        <taxon>fabids</taxon>
        <taxon>Fagales</taxon>
        <taxon>Fagaceae</taxon>
        <taxon>Lithocarpus</taxon>
    </lineage>
</organism>
<gene>
    <name evidence="2" type="ORF">SO802_033666</name>
</gene>
<feature type="domain" description="Reverse transcriptase" evidence="1">
    <location>
        <begin position="282"/>
        <end position="379"/>
    </location>
</feature>
<sequence length="380" mass="43547">MNLIIWNYRGTLNSTFCNNVIELTQFHNLAILILIETKASGDRAKRIADRLPFDGAIFTNTIGLSGGLWLLWDSSRPIWLTYLDFLRVVREAWAGPTRLAVAVSTFVDKARIWNKNIFGDLFHRKKRVLARLRGIQAAMSVNPNNFLVDLERDLTAEYHEVTRQEEEFWAMKSRITWLVEGDRNTSFYHTLALVCIRRNRILCMKDSVVSNDDIAAGLWSLKAFKAPGFNGLHAGIFQRFWLLVRDIVREELKGIFALGRIPDYLNQTIITLIPKCQNPETFNHYRPISLCNTVYKIVTKIIVARLRPLLPGLVSPLQTAFVPGRKGFDNAIIVQEIIHSMSRKRGSGGSMATKIDLEKAYDRLEWSLIRDTLTLFKIPN</sequence>
<keyword evidence="3" id="KW-1185">Reference proteome</keyword>
<dbReference type="PANTHER" id="PTHR19446">
    <property type="entry name" value="REVERSE TRANSCRIPTASES"/>
    <property type="match status" value="1"/>
</dbReference>
<evidence type="ECO:0000313" key="3">
    <source>
        <dbReference type="Proteomes" id="UP001459277"/>
    </source>
</evidence>
<dbReference type="InterPro" id="IPR043502">
    <property type="entry name" value="DNA/RNA_pol_sf"/>
</dbReference>
<dbReference type="Pfam" id="PF00078">
    <property type="entry name" value="RVT_1"/>
    <property type="match status" value="1"/>
</dbReference>
<accession>A0AAW2BDW3</accession>
<proteinExistence type="predicted"/>
<name>A0AAW2BDW3_9ROSI</name>
<evidence type="ECO:0000313" key="2">
    <source>
        <dbReference type="EMBL" id="KAK9984141.1"/>
    </source>
</evidence>
<protein>
    <recommendedName>
        <fullName evidence="1">Reverse transcriptase domain-containing protein</fullName>
    </recommendedName>
</protein>
<comment type="caution">
    <text evidence="2">The sequence shown here is derived from an EMBL/GenBank/DDBJ whole genome shotgun (WGS) entry which is preliminary data.</text>
</comment>
<dbReference type="InterPro" id="IPR000477">
    <property type="entry name" value="RT_dom"/>
</dbReference>
<dbReference type="SUPFAM" id="SSF56672">
    <property type="entry name" value="DNA/RNA polymerases"/>
    <property type="match status" value="1"/>
</dbReference>